<name>A0ABD1ZDC9_9MARC</name>
<dbReference type="InterPro" id="IPR040441">
    <property type="entry name" value="CFA20/CFAP20DC"/>
</dbReference>
<comment type="caution">
    <text evidence="3">The sequence shown here is derived from an EMBL/GenBank/DDBJ whole genome shotgun (WGS) entry which is preliminary data.</text>
</comment>
<protein>
    <recommendedName>
        <fullName evidence="2">CFA20 domain-containing protein</fullName>
    </recommendedName>
</protein>
<dbReference type="Pfam" id="PF05018">
    <property type="entry name" value="CFA20_dom"/>
    <property type="match status" value="1"/>
</dbReference>
<keyword evidence="4" id="KW-1185">Reference proteome</keyword>
<feature type="region of interest" description="Disordered" evidence="1">
    <location>
        <begin position="275"/>
        <end position="306"/>
    </location>
</feature>
<evidence type="ECO:0000259" key="2">
    <source>
        <dbReference type="Pfam" id="PF05018"/>
    </source>
</evidence>
<feature type="compositionally biased region" description="Basic and acidic residues" evidence="1">
    <location>
        <begin position="280"/>
        <end position="293"/>
    </location>
</feature>
<gene>
    <name evidence="3" type="ORF">R1flu_017583</name>
</gene>
<evidence type="ECO:0000313" key="3">
    <source>
        <dbReference type="EMBL" id="KAL2649455.1"/>
    </source>
</evidence>
<sequence>MASRGPRSRYYPGANSLTLFSAQGSNPLEDCKVYGKGVQKVYDRSVKGYVYSISGGLQSKLQLPKHDSKAGLQLLHHFLVFQVFVPLGQHFSIELRVSDTNNTRRKMYFSTSFSDLKMTPLHCQIPISMVTRNKWLSLSFHVADLFNSCFRGGVSFRSVDIIVLGPVCKIRKIFTMRCRITETSPHGYFEESSEYCLPQEHLYAVGVDSCLQILDMAALQTADFHNPEANVEDSRPVGGPESERNGRKGKSENSRIVHVAFGTRMPLPLSTVQINTSLPHDNKCPSYAKERNGRQPNESGEPKPIPNMITRAISAANMHHESELLRKKVDKVLTDCKVTRGTQNHGSRIPSSTPCTDYKDPVTSPRATAADSPCQDPNSQPVLEPLPDSPSFSESRTGSDWVYKGPGNKWQGSRKKDPHMLLQGKQRKELQARNKEYKPSRYMDSPPGSPPCGWESATGGNNVFNAQFLEGSWINNQGSEPVEPGNPYCLANSLKEKILHSMPHQSHSARLDDVEEMHMAGAVHRDRLKPSTDSDDLRQSAFEHFGKSSFRGGQTDLPLGKGLEGSNERELFRASEVNACGESSGGQSCWSSLSSDHFGDELDTQVLMSEGASIASAAEKVAEEEDQAVSDLLGRLRTPLLSKEKKEGEQADKPMFDPEDELLFQKLLAESKKDNLMNDDISKPVTTGLADSLDFKCEAEGARETLDFPFEETLLKMKKNRDEGSFTVEPVRSAFDVDRSQIKMSWQLSSELPQTEPTLRQTTRQDDEGLVVNKGSEDLDLLYDPTLDCYYDPKTNRYYELK</sequence>
<organism evidence="3 4">
    <name type="scientific">Riccia fluitans</name>
    <dbReference type="NCBI Taxonomy" id="41844"/>
    <lineage>
        <taxon>Eukaryota</taxon>
        <taxon>Viridiplantae</taxon>
        <taxon>Streptophyta</taxon>
        <taxon>Embryophyta</taxon>
        <taxon>Marchantiophyta</taxon>
        <taxon>Marchantiopsida</taxon>
        <taxon>Marchantiidae</taxon>
        <taxon>Marchantiales</taxon>
        <taxon>Ricciaceae</taxon>
        <taxon>Riccia</taxon>
    </lineage>
</organism>
<reference evidence="3 4" key="1">
    <citation type="submission" date="2024-09" db="EMBL/GenBank/DDBJ databases">
        <title>Chromosome-scale assembly of Riccia fluitans.</title>
        <authorList>
            <person name="Paukszto L."/>
            <person name="Sawicki J."/>
            <person name="Karawczyk K."/>
            <person name="Piernik-Szablinska J."/>
            <person name="Szczecinska M."/>
            <person name="Mazdziarz M."/>
        </authorList>
    </citation>
    <scope>NUCLEOTIDE SEQUENCE [LARGE SCALE GENOMIC DNA]</scope>
    <source>
        <strain evidence="3">Rf_01</strain>
        <tissue evidence="3">Aerial parts of the thallus</tissue>
    </source>
</reference>
<proteinExistence type="predicted"/>
<feature type="compositionally biased region" description="Polar residues" evidence="1">
    <location>
        <begin position="341"/>
        <end position="355"/>
    </location>
</feature>
<feature type="region of interest" description="Disordered" evidence="1">
    <location>
        <begin position="341"/>
        <end position="430"/>
    </location>
</feature>
<feature type="domain" description="CFA20" evidence="2">
    <location>
        <begin position="17"/>
        <end position="176"/>
    </location>
</feature>
<evidence type="ECO:0000313" key="4">
    <source>
        <dbReference type="Proteomes" id="UP001605036"/>
    </source>
</evidence>
<feature type="region of interest" description="Disordered" evidence="1">
    <location>
        <begin position="227"/>
        <end position="254"/>
    </location>
</feature>
<accession>A0ABD1ZDC9</accession>
<dbReference type="InterPro" id="IPR007714">
    <property type="entry name" value="CFA20_dom"/>
</dbReference>
<dbReference type="AlphaFoldDB" id="A0ABD1ZDC9"/>
<dbReference type="Proteomes" id="UP001605036">
    <property type="component" value="Unassembled WGS sequence"/>
</dbReference>
<feature type="compositionally biased region" description="Basic and acidic residues" evidence="1">
    <location>
        <begin position="241"/>
        <end position="254"/>
    </location>
</feature>
<evidence type="ECO:0000256" key="1">
    <source>
        <dbReference type="SAM" id="MobiDB-lite"/>
    </source>
</evidence>
<dbReference type="PANTHER" id="PTHR12458">
    <property type="entry name" value="ORF PROTEIN"/>
    <property type="match status" value="1"/>
</dbReference>
<dbReference type="EMBL" id="JBHFFA010000001">
    <property type="protein sequence ID" value="KAL2649455.1"/>
    <property type="molecule type" value="Genomic_DNA"/>
</dbReference>